<evidence type="ECO:0000259" key="6">
    <source>
        <dbReference type="PROSITE" id="PS51910"/>
    </source>
</evidence>
<dbReference type="FunFam" id="3.10.50.10:FF:000001">
    <property type="entry name" value="Chitinase 3-like 1"/>
    <property type="match status" value="1"/>
</dbReference>
<feature type="non-terminal residue" evidence="7">
    <location>
        <position position="1"/>
    </location>
</feature>
<dbReference type="PROSITE" id="PS01095">
    <property type="entry name" value="GH18_1"/>
    <property type="match status" value="1"/>
</dbReference>
<dbReference type="InterPro" id="IPR029070">
    <property type="entry name" value="Chitinase_insertion_sf"/>
</dbReference>
<evidence type="ECO:0000256" key="4">
    <source>
        <dbReference type="RuleBase" id="RU000489"/>
    </source>
</evidence>
<dbReference type="InterPro" id="IPR050314">
    <property type="entry name" value="Glycosyl_Hydrlase_18"/>
</dbReference>
<comment type="similarity">
    <text evidence="5">Belongs to the glycosyl hydrolase 18 family.</text>
</comment>
<dbReference type="Pfam" id="PF00704">
    <property type="entry name" value="Glyco_hydro_18"/>
    <property type="match status" value="1"/>
</dbReference>
<name>A0A1B6I329_9HEMI</name>
<dbReference type="EMBL" id="GECU01026382">
    <property type="protein sequence ID" value="JAS81324.1"/>
    <property type="molecule type" value="Transcribed_RNA"/>
</dbReference>
<dbReference type="GO" id="GO:0005576">
    <property type="term" value="C:extracellular region"/>
    <property type="evidence" value="ECO:0007669"/>
    <property type="project" value="TreeGrafter"/>
</dbReference>
<dbReference type="InterPro" id="IPR011583">
    <property type="entry name" value="Chitinase_II/V-like_cat"/>
</dbReference>
<dbReference type="SMART" id="SM00636">
    <property type="entry name" value="Glyco_18"/>
    <property type="match status" value="1"/>
</dbReference>
<dbReference type="InterPro" id="IPR017853">
    <property type="entry name" value="GH"/>
</dbReference>
<dbReference type="PROSITE" id="PS51910">
    <property type="entry name" value="GH18_2"/>
    <property type="match status" value="1"/>
</dbReference>
<feature type="domain" description="GH18" evidence="6">
    <location>
        <begin position="11"/>
        <end position="373"/>
    </location>
</feature>
<dbReference type="PANTHER" id="PTHR11177:SF317">
    <property type="entry name" value="CHITINASE 12-RELATED"/>
    <property type="match status" value="1"/>
</dbReference>
<evidence type="ECO:0000256" key="3">
    <source>
        <dbReference type="ARBA" id="ARBA00023295"/>
    </source>
</evidence>
<dbReference type="SUPFAM" id="SSF51445">
    <property type="entry name" value="(Trans)glycosidases"/>
    <property type="match status" value="1"/>
</dbReference>
<protein>
    <recommendedName>
        <fullName evidence="6">GH18 domain-containing protein</fullName>
    </recommendedName>
</protein>
<dbReference type="InterPro" id="IPR001579">
    <property type="entry name" value="Glyco_hydro_18_chit_AS"/>
</dbReference>
<reference evidence="7" key="1">
    <citation type="submission" date="2015-11" db="EMBL/GenBank/DDBJ databases">
        <title>De novo transcriptome assembly of four potential Pierce s Disease insect vectors from Arizona vineyards.</title>
        <authorList>
            <person name="Tassone E.E."/>
        </authorList>
    </citation>
    <scope>NUCLEOTIDE SEQUENCE</scope>
</reference>
<evidence type="ECO:0000313" key="7">
    <source>
        <dbReference type="EMBL" id="JAS81324.1"/>
    </source>
</evidence>
<evidence type="ECO:0000256" key="2">
    <source>
        <dbReference type="ARBA" id="ARBA00023157"/>
    </source>
</evidence>
<dbReference type="AlphaFoldDB" id="A0A1B6I329"/>
<accession>A0A1B6I329</accession>
<keyword evidence="2" id="KW-1015">Disulfide bond</keyword>
<dbReference type="GO" id="GO:0004568">
    <property type="term" value="F:chitinase activity"/>
    <property type="evidence" value="ECO:0007669"/>
    <property type="project" value="UniProtKB-ARBA"/>
</dbReference>
<dbReference type="CDD" id="cd02872">
    <property type="entry name" value="GH18_chitolectin_chitotriosidase"/>
    <property type="match status" value="1"/>
</dbReference>
<sequence>STMASSTESKKKLVCYVTNYAQQRKGDGKFMPSDVDPNLCTHIILAFAKVEKNKLTPSNPADSEHGGIYEKVNQLKKSNPKLKTLLAVGGGSKERIRNIIEMSSSPSSRQEFIKSVTKTLNSFGFDGLDMDWEHPSNSKEKHNYTLLMQELRKTFDKKNTRFLLSAAVPAGFETINTGYDVPALSRSVDFLNLMTYDFHGPWDKHTGHNTPLYSSPNDTPYSKKLTVSNAASTWVHKGAPKDKIMIGMATYGRTFTLANPASSGVGAMAVSGGRPGLYTRKSGCLAYYEICQMLKNGAHYEWDKNTFVPYAVKGDQWIGYDNESSIRKKTAWLRENGYGGAMVWTMDFDDFKGNFSDTNFPLIKTIKSELRIDM</sequence>
<dbReference type="GO" id="GO:0005975">
    <property type="term" value="P:carbohydrate metabolic process"/>
    <property type="evidence" value="ECO:0007669"/>
    <property type="project" value="InterPro"/>
</dbReference>
<organism evidence="7">
    <name type="scientific">Homalodisca liturata</name>
    <dbReference type="NCBI Taxonomy" id="320908"/>
    <lineage>
        <taxon>Eukaryota</taxon>
        <taxon>Metazoa</taxon>
        <taxon>Ecdysozoa</taxon>
        <taxon>Arthropoda</taxon>
        <taxon>Hexapoda</taxon>
        <taxon>Insecta</taxon>
        <taxon>Pterygota</taxon>
        <taxon>Neoptera</taxon>
        <taxon>Paraneoptera</taxon>
        <taxon>Hemiptera</taxon>
        <taxon>Auchenorrhyncha</taxon>
        <taxon>Membracoidea</taxon>
        <taxon>Cicadellidae</taxon>
        <taxon>Cicadellinae</taxon>
        <taxon>Proconiini</taxon>
        <taxon>Homalodisca</taxon>
    </lineage>
</organism>
<keyword evidence="1 4" id="KW-0378">Hydrolase</keyword>
<dbReference type="GO" id="GO:0008061">
    <property type="term" value="F:chitin binding"/>
    <property type="evidence" value="ECO:0007669"/>
    <property type="project" value="InterPro"/>
</dbReference>
<dbReference type="GO" id="GO:0006032">
    <property type="term" value="P:chitin catabolic process"/>
    <property type="evidence" value="ECO:0007669"/>
    <property type="project" value="TreeGrafter"/>
</dbReference>
<dbReference type="SUPFAM" id="SSF54556">
    <property type="entry name" value="Chitinase insertion domain"/>
    <property type="match status" value="1"/>
</dbReference>
<gene>
    <name evidence="7" type="ORF">g.5452</name>
</gene>
<evidence type="ECO:0000256" key="5">
    <source>
        <dbReference type="RuleBase" id="RU004453"/>
    </source>
</evidence>
<dbReference type="PANTHER" id="PTHR11177">
    <property type="entry name" value="CHITINASE"/>
    <property type="match status" value="1"/>
</dbReference>
<dbReference type="Gene3D" id="3.20.20.80">
    <property type="entry name" value="Glycosidases"/>
    <property type="match status" value="1"/>
</dbReference>
<evidence type="ECO:0000256" key="1">
    <source>
        <dbReference type="ARBA" id="ARBA00022801"/>
    </source>
</evidence>
<keyword evidence="3 4" id="KW-0326">Glycosidase</keyword>
<dbReference type="InterPro" id="IPR001223">
    <property type="entry name" value="Glyco_hydro18_cat"/>
</dbReference>
<proteinExistence type="inferred from homology"/>
<dbReference type="Gene3D" id="3.10.50.10">
    <property type="match status" value="1"/>
</dbReference>